<dbReference type="GO" id="GO:0016410">
    <property type="term" value="F:N-acyltransferase activity"/>
    <property type="evidence" value="ECO:0007669"/>
    <property type="project" value="InterPro"/>
</dbReference>
<keyword evidence="5" id="KW-0012">Acyltransferase</keyword>
<reference evidence="6" key="1">
    <citation type="submission" date="2020-08" db="EMBL/GenBank/DDBJ databases">
        <title>Genome public.</title>
        <authorList>
            <person name="Liu C."/>
            <person name="Sun Q."/>
        </authorList>
    </citation>
    <scope>NUCLEOTIDE SEQUENCE</scope>
    <source>
        <strain evidence="6">NSJ-24</strain>
    </source>
</reference>
<dbReference type="Gene3D" id="2.160.10.10">
    <property type="entry name" value="Hexapeptide repeat proteins"/>
    <property type="match status" value="1"/>
</dbReference>
<dbReference type="InterPro" id="IPR007691">
    <property type="entry name" value="LpxD"/>
</dbReference>
<name>A0A926E8Y2_9FIRM</name>
<gene>
    <name evidence="6" type="ORF">H8692_01565</name>
</gene>
<dbReference type="InterPro" id="IPR001451">
    <property type="entry name" value="Hexapep"/>
</dbReference>
<keyword evidence="4" id="KW-0443">Lipid metabolism</keyword>
<evidence type="ECO:0000256" key="3">
    <source>
        <dbReference type="ARBA" id="ARBA00022679"/>
    </source>
</evidence>
<sequence length="298" mass="32855">MRVIVKDVLKHLNRIGEKYIFFGDENEIVQGYSSLDNYKPGSITWIKKADNVPLEFDTRNIKLAVVQKGEEIDIENKIICENSKKCFFSILDGLFASDDKDVDPIGNGTYISPEVKLGKNVIIGHNCTLDGEITIGNNTKIYNNVSIINRVWVGNNCVIESGVTIGHDGFSFTENENHEKHMIKHYGGVKIGNNVHIGGQCHIARGTIDNTVIEDGAKLDTLIHIAHNCKIGKNTVILPGSLIYGSAVLEENVQVSSGIIRNQMRMKKNSFAGIGSVVLKDVEENIIVVGVPAKPMRK</sequence>
<dbReference type="GO" id="GO:0016020">
    <property type="term" value="C:membrane"/>
    <property type="evidence" value="ECO:0007669"/>
    <property type="project" value="GOC"/>
</dbReference>
<dbReference type="AlphaFoldDB" id="A0A926E8Y2"/>
<dbReference type="EMBL" id="JACRTA010000001">
    <property type="protein sequence ID" value="MBC8567447.1"/>
    <property type="molecule type" value="Genomic_DNA"/>
</dbReference>
<evidence type="ECO:0000313" key="7">
    <source>
        <dbReference type="Proteomes" id="UP000610862"/>
    </source>
</evidence>
<dbReference type="PANTHER" id="PTHR43378">
    <property type="entry name" value="UDP-3-O-ACYLGLUCOSAMINE N-ACYLTRANSFERASE"/>
    <property type="match status" value="1"/>
</dbReference>
<dbReference type="SUPFAM" id="SSF51161">
    <property type="entry name" value="Trimeric LpxA-like enzymes"/>
    <property type="match status" value="1"/>
</dbReference>
<proteinExistence type="predicted"/>
<evidence type="ECO:0000313" key="6">
    <source>
        <dbReference type="EMBL" id="MBC8567447.1"/>
    </source>
</evidence>
<keyword evidence="2" id="KW-0441">Lipid A biosynthesis</keyword>
<comment type="caution">
    <text evidence="6">The sequence shown here is derived from an EMBL/GenBank/DDBJ whole genome shotgun (WGS) entry which is preliminary data.</text>
</comment>
<dbReference type="PANTHER" id="PTHR43378:SF2">
    <property type="entry name" value="UDP-3-O-ACYLGLUCOSAMINE N-ACYLTRANSFERASE 1, MITOCHONDRIAL-RELATED"/>
    <property type="match status" value="1"/>
</dbReference>
<evidence type="ECO:0008006" key="8">
    <source>
        <dbReference type="Google" id="ProtNLM"/>
    </source>
</evidence>
<protein>
    <recommendedName>
        <fullName evidence="8">UDP-3-O-(3-hydroxymyristoyl)glucosamine N-acyltransferase</fullName>
    </recommendedName>
</protein>
<evidence type="ECO:0000256" key="2">
    <source>
        <dbReference type="ARBA" id="ARBA00022556"/>
    </source>
</evidence>
<keyword evidence="3" id="KW-0808">Transferase</keyword>
<dbReference type="GO" id="GO:0009245">
    <property type="term" value="P:lipid A biosynthetic process"/>
    <property type="evidence" value="ECO:0007669"/>
    <property type="project" value="UniProtKB-KW"/>
</dbReference>
<organism evidence="6 7">
    <name type="scientific">Lentihominibacter hominis</name>
    <dbReference type="NCBI Taxonomy" id="2763645"/>
    <lineage>
        <taxon>Bacteria</taxon>
        <taxon>Bacillati</taxon>
        <taxon>Bacillota</taxon>
        <taxon>Clostridia</taxon>
        <taxon>Peptostreptococcales</taxon>
        <taxon>Anaerovoracaceae</taxon>
        <taxon>Lentihominibacter</taxon>
    </lineage>
</organism>
<accession>A0A926E8Y2</accession>
<keyword evidence="7" id="KW-1185">Reference proteome</keyword>
<evidence type="ECO:0000256" key="1">
    <source>
        <dbReference type="ARBA" id="ARBA00022516"/>
    </source>
</evidence>
<dbReference type="RefSeq" id="WP_187524844.1">
    <property type="nucleotide sequence ID" value="NZ_JACRTA010000001.1"/>
</dbReference>
<dbReference type="Pfam" id="PF00132">
    <property type="entry name" value="Hexapep"/>
    <property type="match status" value="2"/>
</dbReference>
<dbReference type="InterPro" id="IPR011004">
    <property type="entry name" value="Trimer_LpxA-like_sf"/>
</dbReference>
<dbReference type="Proteomes" id="UP000610862">
    <property type="component" value="Unassembled WGS sequence"/>
</dbReference>
<keyword evidence="1" id="KW-0444">Lipid biosynthesis</keyword>
<evidence type="ECO:0000256" key="5">
    <source>
        <dbReference type="ARBA" id="ARBA00023315"/>
    </source>
</evidence>
<evidence type="ECO:0000256" key="4">
    <source>
        <dbReference type="ARBA" id="ARBA00023098"/>
    </source>
</evidence>